<evidence type="ECO:0000256" key="7">
    <source>
        <dbReference type="ARBA" id="ARBA00023284"/>
    </source>
</evidence>
<dbReference type="VEuPathDB" id="TriTrypDB:BCY84_01530"/>
<comment type="catalytic activity">
    <reaction evidence="11">
        <text>N(6)-[(R)-dihydrolipoyl]-L-lysyl-[protein] + NAD(+) = N(6)-[(R)-lipoyl]-L-lysyl-[protein] + NADH + H(+)</text>
        <dbReference type="Rhea" id="RHEA:15045"/>
        <dbReference type="Rhea" id="RHEA-COMP:10474"/>
        <dbReference type="Rhea" id="RHEA-COMP:10475"/>
        <dbReference type="ChEBI" id="CHEBI:15378"/>
        <dbReference type="ChEBI" id="CHEBI:57540"/>
        <dbReference type="ChEBI" id="CHEBI:57945"/>
        <dbReference type="ChEBI" id="CHEBI:83099"/>
        <dbReference type="ChEBI" id="CHEBI:83100"/>
        <dbReference type="EC" id="1.8.1.4"/>
    </reaction>
</comment>
<dbReference type="SUPFAM" id="SSF51905">
    <property type="entry name" value="FAD/NAD(P)-binding domain"/>
    <property type="match status" value="1"/>
</dbReference>
<dbReference type="EMBL" id="JABDHM010000023">
    <property type="protein sequence ID" value="KAF5222893.1"/>
    <property type="molecule type" value="Genomic_DNA"/>
</dbReference>
<evidence type="ECO:0000256" key="9">
    <source>
        <dbReference type="PIRSR" id="PIRSR000350-3"/>
    </source>
</evidence>
<feature type="transmembrane region" description="Helical" evidence="12">
    <location>
        <begin position="15"/>
        <end position="36"/>
    </location>
</feature>
<dbReference type="FunFam" id="3.50.50.60:FF:000001">
    <property type="entry name" value="Dihydrolipoyl dehydrogenase, mitochondrial"/>
    <property type="match status" value="1"/>
</dbReference>
<evidence type="ECO:0000256" key="2">
    <source>
        <dbReference type="ARBA" id="ARBA00022630"/>
    </source>
</evidence>
<comment type="miscellaneous">
    <text evidence="11">The active site is a redox-active disulfide bond.</text>
</comment>
<dbReference type="Gene3D" id="3.30.390.30">
    <property type="match status" value="1"/>
</dbReference>
<dbReference type="AlphaFoldDB" id="A0A7J6Y8L3"/>
<dbReference type="GO" id="GO:0004148">
    <property type="term" value="F:dihydrolipoyl dehydrogenase (NADH) activity"/>
    <property type="evidence" value="ECO:0007669"/>
    <property type="project" value="UniProtKB-EC"/>
</dbReference>
<dbReference type="Pfam" id="PF02852">
    <property type="entry name" value="Pyr_redox_dim"/>
    <property type="match status" value="1"/>
</dbReference>
<feature type="domain" description="Pyridine nucleotide-disulphide oxidoreductase dimerisation" evidence="13">
    <location>
        <begin position="462"/>
        <end position="570"/>
    </location>
</feature>
<feature type="binding site" evidence="9">
    <location>
        <position position="163"/>
    </location>
    <ligand>
        <name>FAD</name>
        <dbReference type="ChEBI" id="CHEBI:57692"/>
    </ligand>
</feature>
<reference evidence="15 16" key="1">
    <citation type="journal article" date="2019" name="Genome Biol. Evol.">
        <title>Nanopore Sequencing Significantly Improves Genome Assembly of the Protozoan Parasite Trypanosoma cruzi.</title>
        <authorList>
            <person name="Diaz-Viraque F."/>
            <person name="Pita S."/>
            <person name="Greif G."/>
            <person name="de Souza R.C.M."/>
            <person name="Iraola G."/>
            <person name="Robello C."/>
        </authorList>
    </citation>
    <scope>NUCLEOTIDE SEQUENCE [LARGE SCALE GENOMIC DNA]</scope>
    <source>
        <strain evidence="15 16">Berenice</strain>
    </source>
</reference>
<dbReference type="InterPro" id="IPR004099">
    <property type="entry name" value="Pyr_nucl-diS_OxRdtase_dimer"/>
</dbReference>
<feature type="transmembrane region" description="Helical" evidence="12">
    <location>
        <begin position="48"/>
        <end position="67"/>
    </location>
</feature>
<feature type="domain" description="FAD/NAD(P)-binding" evidence="14">
    <location>
        <begin position="116"/>
        <end position="443"/>
    </location>
</feature>
<evidence type="ECO:0000259" key="14">
    <source>
        <dbReference type="Pfam" id="PF07992"/>
    </source>
</evidence>
<evidence type="ECO:0000256" key="6">
    <source>
        <dbReference type="ARBA" id="ARBA00023157"/>
    </source>
</evidence>
<evidence type="ECO:0000259" key="13">
    <source>
        <dbReference type="Pfam" id="PF02852"/>
    </source>
</evidence>
<dbReference type="PANTHER" id="PTHR22912">
    <property type="entry name" value="DISULFIDE OXIDOREDUCTASE"/>
    <property type="match status" value="1"/>
</dbReference>
<keyword evidence="12" id="KW-0812">Transmembrane</keyword>
<evidence type="ECO:0000256" key="3">
    <source>
        <dbReference type="ARBA" id="ARBA00022827"/>
    </source>
</evidence>
<sequence length="581" mass="62092">MRRFFFFFLEVGGGLWWLMALLCGQCCTAAVYSLLVQRASLISLSLSLFFFFFFSVCCFAFTPYPAIDSSAAYHCVSGLQGSKCDEAKGKGEGVSDRERQRACVMFRRCAVKLNPYDVVVIGGGPGGYVASIKAAQLGMKTACVEKRGTLGGTCLNVGCIPSKALLHATHLYHDAHANFARYGLMGGEGVTMDSAKMQQQKERAVKGLTGGVEYLFKKNKVTYYKGEGSFETAHSIRVNGLDGKQEMLETKKTIIATGSEPTELPFLPFDEKVVLSSTGALALPRVPKTMVVIGGGVIGLELGSVWARLGAEVTVVEFAPRCAPTLDEDVTNALVGALAKNEKMKFMTSTKVVGGKNNGDSVSLEVEGKNGKRETLTCEALLVSVGRRPFTGGLGLDKINAAKNERGFVKIGDHFETSIPDVYAIGDVVDKGPMLAHKAEDEGVACAEILAGKPGHVNYGVIPAVIYTMPEVASVGKSEDELKKEGVAYKVGKFPFNANSRAKAVSTEDGFVKVLVDKATDRILGVHIVCTTAGELIGEACLAMEYGASSEDVGRTCHAHPTMSEALKEACMACFAKTINF</sequence>
<feature type="binding site" evidence="9">
    <location>
        <position position="386"/>
    </location>
    <ligand>
        <name>NAD(+)</name>
        <dbReference type="ChEBI" id="CHEBI:57540"/>
    </ligand>
</feature>
<comment type="caution">
    <text evidence="15">The sequence shown here is derived from an EMBL/GenBank/DDBJ whole genome shotgun (WGS) entry which is preliminary data.</text>
</comment>
<dbReference type="InterPro" id="IPR050151">
    <property type="entry name" value="Class-I_Pyr_Nuc-Dis_Oxidored"/>
</dbReference>
<feature type="active site" description="Proton acceptor" evidence="8">
    <location>
        <position position="560"/>
    </location>
</feature>
<evidence type="ECO:0000313" key="15">
    <source>
        <dbReference type="EMBL" id="KAF5222893.1"/>
    </source>
</evidence>
<comment type="cofactor">
    <cofactor evidence="9 11">
        <name>FAD</name>
        <dbReference type="ChEBI" id="CHEBI:57692"/>
    </cofactor>
    <text evidence="9 11">Binds 1 FAD per subunit.</text>
</comment>
<dbReference type="InterPro" id="IPR012999">
    <property type="entry name" value="Pyr_OxRdtase_I_AS"/>
</dbReference>
<keyword evidence="3 9" id="KW-0274">FAD</keyword>
<dbReference type="Gene3D" id="3.50.50.60">
    <property type="entry name" value="FAD/NAD(P)-binding domain"/>
    <property type="match status" value="2"/>
</dbReference>
<dbReference type="EC" id="1.8.1.4" evidence="11"/>
<dbReference type="PRINTS" id="PR00411">
    <property type="entry name" value="PNDRDTASEI"/>
</dbReference>
<dbReference type="Pfam" id="PF07992">
    <property type="entry name" value="Pyr_redox_2"/>
    <property type="match status" value="1"/>
</dbReference>
<proteinExistence type="inferred from homology"/>
<dbReference type="InterPro" id="IPR023753">
    <property type="entry name" value="FAD/NAD-binding_dom"/>
</dbReference>
<keyword evidence="4 11" id="KW-0560">Oxidoreductase</keyword>
<keyword evidence="7 11" id="KW-0676">Redox-active center</keyword>
<organism evidence="15 16">
    <name type="scientific">Trypanosoma cruzi</name>
    <dbReference type="NCBI Taxonomy" id="5693"/>
    <lineage>
        <taxon>Eukaryota</taxon>
        <taxon>Discoba</taxon>
        <taxon>Euglenozoa</taxon>
        <taxon>Kinetoplastea</taxon>
        <taxon>Metakinetoplastina</taxon>
        <taxon>Trypanosomatida</taxon>
        <taxon>Trypanosomatidae</taxon>
        <taxon>Trypanosoma</taxon>
        <taxon>Schizotrypanum</taxon>
    </lineage>
</organism>
<evidence type="ECO:0000256" key="10">
    <source>
        <dbReference type="PIRSR" id="PIRSR000350-4"/>
    </source>
</evidence>
<dbReference type="InterPro" id="IPR016156">
    <property type="entry name" value="FAD/NAD-linked_Rdtase_dimer_sf"/>
</dbReference>
<evidence type="ECO:0000256" key="1">
    <source>
        <dbReference type="ARBA" id="ARBA00007532"/>
    </source>
</evidence>
<feature type="binding site" evidence="9">
    <location>
        <begin position="294"/>
        <end position="301"/>
    </location>
    <ligand>
        <name>NAD(+)</name>
        <dbReference type="ChEBI" id="CHEBI:57540"/>
    </ligand>
</feature>
<name>A0A7J6Y8L3_TRYCR</name>
<dbReference type="VEuPathDB" id="TriTrypDB:ECC02_003979"/>
<dbReference type="PRINTS" id="PR00368">
    <property type="entry name" value="FADPNR"/>
</dbReference>
<dbReference type="Proteomes" id="UP000583944">
    <property type="component" value="Unassembled WGS sequence"/>
</dbReference>
<dbReference type="PROSITE" id="PS00076">
    <property type="entry name" value="PYRIDINE_REDOX_1"/>
    <property type="match status" value="1"/>
</dbReference>
<evidence type="ECO:0000256" key="8">
    <source>
        <dbReference type="PIRSR" id="PIRSR000350-2"/>
    </source>
</evidence>
<dbReference type="SUPFAM" id="SSF55424">
    <property type="entry name" value="FAD/NAD-linked reductases, dimerisation (C-terminal) domain"/>
    <property type="match status" value="1"/>
</dbReference>
<dbReference type="FunFam" id="3.30.390.30:FF:000001">
    <property type="entry name" value="Dihydrolipoyl dehydrogenase"/>
    <property type="match status" value="1"/>
</dbReference>
<dbReference type="GO" id="GO:0045252">
    <property type="term" value="C:oxoglutarate dehydrogenase complex"/>
    <property type="evidence" value="ECO:0007669"/>
    <property type="project" value="TreeGrafter"/>
</dbReference>
<keyword evidence="5 9" id="KW-0520">NAD</keyword>
<dbReference type="PIRSF" id="PIRSF000350">
    <property type="entry name" value="Mercury_reductase_MerA"/>
    <property type="match status" value="1"/>
</dbReference>
<dbReference type="InterPro" id="IPR006258">
    <property type="entry name" value="Lipoamide_DH"/>
</dbReference>
<feature type="binding site" evidence="9">
    <location>
        <begin position="434"/>
        <end position="437"/>
    </location>
    <ligand>
        <name>FAD</name>
        <dbReference type="ChEBI" id="CHEBI:57692"/>
    </ligand>
</feature>
<feature type="binding site" evidence="9">
    <location>
        <position position="427"/>
    </location>
    <ligand>
        <name>FAD</name>
        <dbReference type="ChEBI" id="CHEBI:57692"/>
    </ligand>
</feature>
<feature type="binding site" evidence="9">
    <location>
        <position position="317"/>
    </location>
    <ligand>
        <name>NAD(+)</name>
        <dbReference type="ChEBI" id="CHEBI:57540"/>
    </ligand>
</feature>
<keyword evidence="12" id="KW-0472">Membrane</keyword>
<dbReference type="GO" id="GO:0005739">
    <property type="term" value="C:mitochondrion"/>
    <property type="evidence" value="ECO:0007669"/>
    <property type="project" value="TreeGrafter"/>
</dbReference>
<keyword evidence="12" id="KW-1133">Transmembrane helix</keyword>
<comment type="similarity">
    <text evidence="1 11">Belongs to the class-I pyridine nucleotide-disulfide oxidoreductase family.</text>
</comment>
<gene>
    <name evidence="15" type="ORF">ECC02_003979</name>
</gene>
<feature type="binding site" evidence="9">
    <location>
        <position position="228"/>
    </location>
    <ligand>
        <name>FAD</name>
        <dbReference type="ChEBI" id="CHEBI:57692"/>
    </ligand>
</feature>
<dbReference type="GO" id="GO:0006103">
    <property type="term" value="P:2-oxoglutarate metabolic process"/>
    <property type="evidence" value="ECO:0007669"/>
    <property type="project" value="TreeGrafter"/>
</dbReference>
<dbReference type="GO" id="GO:0050660">
    <property type="term" value="F:flavin adenine dinucleotide binding"/>
    <property type="evidence" value="ECO:0007669"/>
    <property type="project" value="InterPro"/>
</dbReference>
<dbReference type="InterPro" id="IPR036188">
    <property type="entry name" value="FAD/NAD-bd_sf"/>
</dbReference>
<protein>
    <recommendedName>
        <fullName evidence="11">Dihydrolipoyl dehydrogenase</fullName>
        <ecNumber evidence="11">1.8.1.4</ecNumber>
    </recommendedName>
</protein>
<accession>A0A7J6Y8L3</accession>
<dbReference type="NCBIfam" id="TIGR01350">
    <property type="entry name" value="lipoamide_DH"/>
    <property type="match status" value="1"/>
</dbReference>
<feature type="binding site" evidence="9">
    <location>
        <begin position="257"/>
        <end position="259"/>
    </location>
    <ligand>
        <name>FAD</name>
        <dbReference type="ChEBI" id="CHEBI:57692"/>
    </ligand>
</feature>
<dbReference type="PANTHER" id="PTHR22912:SF151">
    <property type="entry name" value="DIHYDROLIPOYL DEHYDROGENASE, MITOCHONDRIAL"/>
    <property type="match status" value="1"/>
</dbReference>
<evidence type="ECO:0000256" key="5">
    <source>
        <dbReference type="ARBA" id="ARBA00023027"/>
    </source>
</evidence>
<evidence type="ECO:0000313" key="16">
    <source>
        <dbReference type="Proteomes" id="UP000583944"/>
    </source>
</evidence>
<keyword evidence="6" id="KW-1015">Disulfide bond</keyword>
<evidence type="ECO:0000256" key="4">
    <source>
        <dbReference type="ARBA" id="ARBA00023002"/>
    </source>
</evidence>
<evidence type="ECO:0000256" key="12">
    <source>
        <dbReference type="SAM" id="Phobius"/>
    </source>
</evidence>
<keyword evidence="2 11" id="KW-0285">Flavoprotein</keyword>
<evidence type="ECO:0000256" key="11">
    <source>
        <dbReference type="RuleBase" id="RU003692"/>
    </source>
</evidence>
<feature type="disulfide bond" description="Redox-active" evidence="10">
    <location>
        <begin position="154"/>
        <end position="159"/>
    </location>
</feature>
<keyword evidence="9" id="KW-0547">Nucleotide-binding</keyword>
<dbReference type="InterPro" id="IPR001100">
    <property type="entry name" value="Pyr_nuc-diS_OxRdtase"/>
</dbReference>